<dbReference type="GO" id="GO:0016020">
    <property type="term" value="C:membrane"/>
    <property type="evidence" value="ECO:0007669"/>
    <property type="project" value="UniProtKB-SubCell"/>
</dbReference>
<evidence type="ECO:0000256" key="2">
    <source>
        <dbReference type="ARBA" id="ARBA00022692"/>
    </source>
</evidence>
<dbReference type="Proteomes" id="UP000609121">
    <property type="component" value="Unassembled WGS sequence"/>
</dbReference>
<comment type="subcellular location">
    <subcellularLocation>
        <location evidence="1">Membrane</location>
        <topology evidence="1">Multi-pass membrane protein</topology>
    </subcellularLocation>
</comment>
<evidence type="ECO:0000256" key="5">
    <source>
        <dbReference type="ARBA" id="ARBA00023136"/>
    </source>
</evidence>
<gene>
    <name evidence="7" type="ORF">ICN82_20485</name>
</gene>
<feature type="transmembrane region" description="Helical" evidence="6">
    <location>
        <begin position="105"/>
        <end position="124"/>
    </location>
</feature>
<feature type="transmembrane region" description="Helical" evidence="6">
    <location>
        <begin position="130"/>
        <end position="149"/>
    </location>
</feature>
<dbReference type="GO" id="GO:0016811">
    <property type="term" value="F:hydrolase activity, acting on carbon-nitrogen (but not peptide) bonds, in linear amides"/>
    <property type="evidence" value="ECO:0007669"/>
    <property type="project" value="InterPro"/>
</dbReference>
<protein>
    <submittedName>
        <fullName evidence="7">Ceramidase domain-containing protein</fullName>
    </submittedName>
</protein>
<keyword evidence="4 6" id="KW-1133">Transmembrane helix</keyword>
<feature type="transmembrane region" description="Helical" evidence="6">
    <location>
        <begin position="156"/>
        <end position="177"/>
    </location>
</feature>
<feature type="transmembrane region" description="Helical" evidence="6">
    <location>
        <begin position="46"/>
        <end position="67"/>
    </location>
</feature>
<dbReference type="AlphaFoldDB" id="A0A8J7D1B5"/>
<dbReference type="InterPro" id="IPR008901">
    <property type="entry name" value="ACER"/>
</dbReference>
<dbReference type="Pfam" id="PF05875">
    <property type="entry name" value="Ceramidase"/>
    <property type="match status" value="1"/>
</dbReference>
<keyword evidence="5 6" id="KW-0472">Membrane</keyword>
<evidence type="ECO:0000256" key="6">
    <source>
        <dbReference type="SAM" id="Phobius"/>
    </source>
</evidence>
<dbReference type="RefSeq" id="WP_193187014.1">
    <property type="nucleotide sequence ID" value="NZ_JACVXA010000108.1"/>
</dbReference>
<keyword evidence="2 6" id="KW-0812">Transmembrane</keyword>
<sequence length="218" mass="23863">MEWTRQIDGYCERLDASFWAEPVNAATNLAFVLAAWIMWRRCRGQGLMQAPLLCLLLAAIGIGSFLFHTLATAWAGLADVIPIGCFVLAYLYTAHRNFWRLPVRASKAATAMVIPYAMLTVPVFEALPGFAVSAVYWPVPVLIAVHALALSRRAPATARGLGIGAGLLCLSLVARSLDESLCSAWPIGTHFAWHLLNAAMLGWMIEVYRRHMVAGRPA</sequence>
<accession>A0A8J7D1B5</accession>
<feature type="transmembrane region" description="Helical" evidence="6">
    <location>
        <begin position="73"/>
        <end position="93"/>
    </location>
</feature>
<evidence type="ECO:0000256" key="4">
    <source>
        <dbReference type="ARBA" id="ARBA00022989"/>
    </source>
</evidence>
<proteinExistence type="predicted"/>
<dbReference type="EMBL" id="JACVXA010000108">
    <property type="protein sequence ID" value="MBE3640588.1"/>
    <property type="molecule type" value="Genomic_DNA"/>
</dbReference>
<dbReference type="GO" id="GO:0006672">
    <property type="term" value="P:ceramide metabolic process"/>
    <property type="evidence" value="ECO:0007669"/>
    <property type="project" value="InterPro"/>
</dbReference>
<evidence type="ECO:0000256" key="3">
    <source>
        <dbReference type="ARBA" id="ARBA00022801"/>
    </source>
</evidence>
<feature type="transmembrane region" description="Helical" evidence="6">
    <location>
        <begin position="183"/>
        <end position="205"/>
    </location>
</feature>
<evidence type="ECO:0000256" key="1">
    <source>
        <dbReference type="ARBA" id="ARBA00004141"/>
    </source>
</evidence>
<organism evidence="7 8">
    <name type="scientific">Mangrovicoccus algicola</name>
    <dbReference type="NCBI Taxonomy" id="2771008"/>
    <lineage>
        <taxon>Bacteria</taxon>
        <taxon>Pseudomonadati</taxon>
        <taxon>Pseudomonadota</taxon>
        <taxon>Alphaproteobacteria</taxon>
        <taxon>Rhodobacterales</taxon>
        <taxon>Paracoccaceae</taxon>
        <taxon>Mangrovicoccus</taxon>
    </lineage>
</organism>
<evidence type="ECO:0000313" key="7">
    <source>
        <dbReference type="EMBL" id="MBE3640588.1"/>
    </source>
</evidence>
<keyword evidence="3" id="KW-0378">Hydrolase</keyword>
<keyword evidence="8" id="KW-1185">Reference proteome</keyword>
<reference evidence="7" key="1">
    <citation type="submission" date="2020-09" db="EMBL/GenBank/DDBJ databases">
        <title>A novel bacterium of genus Mangrovicoccus, isolated from South China Sea.</title>
        <authorList>
            <person name="Huang H."/>
            <person name="Mo K."/>
            <person name="Hu Y."/>
        </authorList>
    </citation>
    <scope>NUCLEOTIDE SEQUENCE</scope>
    <source>
        <strain evidence="7">HB182678</strain>
    </source>
</reference>
<name>A0A8J7D1B5_9RHOB</name>
<comment type="caution">
    <text evidence="7">The sequence shown here is derived from an EMBL/GenBank/DDBJ whole genome shotgun (WGS) entry which is preliminary data.</text>
</comment>
<evidence type="ECO:0000313" key="8">
    <source>
        <dbReference type="Proteomes" id="UP000609121"/>
    </source>
</evidence>